<keyword evidence="1" id="KW-0732">Signal</keyword>
<dbReference type="Proteomes" id="UP001589718">
    <property type="component" value="Unassembled WGS sequence"/>
</dbReference>
<comment type="caution">
    <text evidence="2">The sequence shown here is derived from an EMBL/GenBank/DDBJ whole genome shotgun (WGS) entry which is preliminary data.</text>
</comment>
<gene>
    <name evidence="2" type="ORF">ACFFTU_14950</name>
</gene>
<accession>A0ABV5PDI7</accession>
<proteinExistence type="predicted"/>
<dbReference type="EMBL" id="JBHMCR010000007">
    <property type="protein sequence ID" value="MFB9521246.1"/>
    <property type="molecule type" value="Genomic_DNA"/>
</dbReference>
<dbReference type="RefSeq" id="WP_345228192.1">
    <property type="nucleotide sequence ID" value="NZ_BAAAXE010000015.1"/>
</dbReference>
<protein>
    <submittedName>
        <fullName evidence="2">Extracellular solute-binding protein</fullName>
    </submittedName>
</protein>
<keyword evidence="3" id="KW-1185">Reference proteome</keyword>
<sequence length="440" mass="47342">MIPHPRGTRVRPRLHARLRVRAAALLLGLGLLTTAACTLTVPDGASDEEPVTVLGPWTEGQEARFTKLLDGFGIPYTYQGTAAQREVLLAQVQAGTAPDVAIMPGVGELADYAKQKQLKPLNWLADRDLEKYDDLWLSRDGDRPFHWVPVKADLKSIVWHRADRRPPAGPPPAAAWCVGMGDDGASGWPGSDWIEDLVLQSQGPRVYEDWATGDVAWTDPRIAGAWRAWGALMAKDAKAARKALLTDHRGPAKKGGGLLFGGGCTLEHQGSFAPLFYRRDQDPAAFVDSAALLPGGPYPQRGHEVSADFAVLFNDTPEARRLLAALVSYEGQKRWTQDGEVFSARSDILTGGARPGDAVNSGIARRLTGRPPGAVGAASPRCLDASDVMSPAVRDAFYEAVLLQLAEPGSDPMPRLRGIQKVQKAQGAPAAVRRVCSTPH</sequence>
<reference evidence="2 3" key="1">
    <citation type="submission" date="2024-09" db="EMBL/GenBank/DDBJ databases">
        <authorList>
            <person name="Sun Q."/>
            <person name="Mori K."/>
        </authorList>
    </citation>
    <scope>NUCLEOTIDE SEQUENCE [LARGE SCALE GENOMIC DNA]</scope>
    <source>
        <strain evidence="2 3">JCM 4362</strain>
    </source>
</reference>
<dbReference type="Gene3D" id="3.40.190.10">
    <property type="entry name" value="Periplasmic binding protein-like II"/>
    <property type="match status" value="3"/>
</dbReference>
<feature type="chain" id="PRO_5046083629" evidence="1">
    <location>
        <begin position="36"/>
        <end position="440"/>
    </location>
</feature>
<evidence type="ECO:0000313" key="2">
    <source>
        <dbReference type="EMBL" id="MFB9521246.1"/>
    </source>
</evidence>
<name>A0ABV5PDI7_STRCM</name>
<dbReference type="SUPFAM" id="SSF53850">
    <property type="entry name" value="Periplasmic binding protein-like II"/>
    <property type="match status" value="1"/>
</dbReference>
<dbReference type="InterPro" id="IPR006059">
    <property type="entry name" value="SBP"/>
</dbReference>
<organism evidence="2 3">
    <name type="scientific">Streptomyces cremeus</name>
    <dbReference type="NCBI Taxonomy" id="66881"/>
    <lineage>
        <taxon>Bacteria</taxon>
        <taxon>Bacillati</taxon>
        <taxon>Actinomycetota</taxon>
        <taxon>Actinomycetes</taxon>
        <taxon>Kitasatosporales</taxon>
        <taxon>Streptomycetaceae</taxon>
        <taxon>Streptomyces</taxon>
    </lineage>
</organism>
<evidence type="ECO:0000313" key="3">
    <source>
        <dbReference type="Proteomes" id="UP001589718"/>
    </source>
</evidence>
<evidence type="ECO:0000256" key="1">
    <source>
        <dbReference type="SAM" id="SignalP"/>
    </source>
</evidence>
<dbReference type="Pfam" id="PF01547">
    <property type="entry name" value="SBP_bac_1"/>
    <property type="match status" value="1"/>
</dbReference>
<feature type="signal peptide" evidence="1">
    <location>
        <begin position="1"/>
        <end position="35"/>
    </location>
</feature>